<keyword evidence="1" id="KW-0472">Membrane</keyword>
<proteinExistence type="predicted"/>
<comment type="caution">
    <text evidence="2">The sequence shown here is derived from an EMBL/GenBank/DDBJ whole genome shotgun (WGS) entry which is preliminary data.</text>
</comment>
<dbReference type="PANTHER" id="PTHR40278:SF1">
    <property type="entry name" value="DNA UTILIZATION PROTEIN HOFN"/>
    <property type="match status" value="1"/>
</dbReference>
<gene>
    <name evidence="2" type="ORF">CO666_32720</name>
</gene>
<keyword evidence="3" id="KW-1185">Reference proteome</keyword>
<dbReference type="EMBL" id="NWSV01000054">
    <property type="protein sequence ID" value="PDT00068.1"/>
    <property type="molecule type" value="Genomic_DNA"/>
</dbReference>
<accession>A0A2A6J177</accession>
<evidence type="ECO:0000313" key="3">
    <source>
        <dbReference type="Proteomes" id="UP000220768"/>
    </source>
</evidence>
<evidence type="ECO:0008006" key="4">
    <source>
        <dbReference type="Google" id="ProtNLM"/>
    </source>
</evidence>
<evidence type="ECO:0000313" key="2">
    <source>
        <dbReference type="EMBL" id="PDT00068.1"/>
    </source>
</evidence>
<dbReference type="InterPro" id="IPR007813">
    <property type="entry name" value="PilN"/>
</dbReference>
<dbReference type="Pfam" id="PF05137">
    <property type="entry name" value="PilN"/>
    <property type="match status" value="1"/>
</dbReference>
<protein>
    <recommendedName>
        <fullName evidence="4">Fimbrial assembly protein</fullName>
    </recommendedName>
</protein>
<reference evidence="2 3" key="1">
    <citation type="submission" date="2017-09" db="EMBL/GenBank/DDBJ databases">
        <title>Comparative genomics of rhizobia isolated from Phaseolus vulgaris in China.</title>
        <authorList>
            <person name="Tong W."/>
        </authorList>
    </citation>
    <scope>NUCLEOTIDE SEQUENCE [LARGE SCALE GENOMIC DNA]</scope>
    <source>
        <strain evidence="2 3">C5</strain>
    </source>
</reference>
<keyword evidence="1" id="KW-1133">Transmembrane helix</keyword>
<keyword evidence="1" id="KW-0812">Transmembrane</keyword>
<organism evidence="2 3">
    <name type="scientific">Rhizobium chutanense</name>
    <dbReference type="NCBI Taxonomy" id="2035448"/>
    <lineage>
        <taxon>Bacteria</taxon>
        <taxon>Pseudomonadati</taxon>
        <taxon>Pseudomonadota</taxon>
        <taxon>Alphaproteobacteria</taxon>
        <taxon>Hyphomicrobiales</taxon>
        <taxon>Rhizobiaceae</taxon>
        <taxon>Rhizobium/Agrobacterium group</taxon>
        <taxon>Rhizobium</taxon>
    </lineage>
</organism>
<dbReference type="PANTHER" id="PTHR40278">
    <property type="entry name" value="DNA UTILIZATION PROTEIN HOFN"/>
    <property type="match status" value="1"/>
</dbReference>
<evidence type="ECO:0000256" key="1">
    <source>
        <dbReference type="SAM" id="Phobius"/>
    </source>
</evidence>
<dbReference type="Proteomes" id="UP000220768">
    <property type="component" value="Unassembled WGS sequence"/>
</dbReference>
<name>A0A2A6J177_9HYPH</name>
<feature type="transmembrane region" description="Helical" evidence="1">
    <location>
        <begin position="183"/>
        <end position="205"/>
    </location>
</feature>
<dbReference type="RefSeq" id="WP_097616069.1">
    <property type="nucleotide sequence ID" value="NZ_NWSV01000054.1"/>
</dbReference>
<sequence>MILDKILDFWDWWSAEVQRMLPHWSTGGDHPVILISRTGAVVRWPHAPQAETVAFDDLAKALGRTQVCTLLFAEDRYISRQIAGSALPYSRAKEIAEADLIAQTPFRSEEVYWMPAGGKDGSPCAYAIIKRTFADPYVSALAAARIKIKAISLDKTDGVVVPIPGRALREIVPKAARTLPRSYIVATVFSILVLAIGITLGHAFFRYDSALSALDGDIALKRQRAVSVRAALNERAKRASALEIARRRKDEAIPVMAVWEEISRRLPDSTWLTDLSLDRGTLMVSGFAQSAAGLIAPLEESLLFSEPSFTSPIFRVPGQSGEHFEMRLKVGQE</sequence>
<dbReference type="AlphaFoldDB" id="A0A2A6J177"/>
<dbReference type="InterPro" id="IPR052534">
    <property type="entry name" value="Extracell_DNA_Util/SecSys_Comp"/>
</dbReference>